<comment type="caution">
    <text evidence="2">The sequence shown here is derived from an EMBL/GenBank/DDBJ whole genome shotgun (WGS) entry which is preliminary data.</text>
</comment>
<organism evidence="2 3">
    <name type="scientific">Apiospora kogelbergensis</name>
    <dbReference type="NCBI Taxonomy" id="1337665"/>
    <lineage>
        <taxon>Eukaryota</taxon>
        <taxon>Fungi</taxon>
        <taxon>Dikarya</taxon>
        <taxon>Ascomycota</taxon>
        <taxon>Pezizomycotina</taxon>
        <taxon>Sordariomycetes</taxon>
        <taxon>Xylariomycetidae</taxon>
        <taxon>Amphisphaeriales</taxon>
        <taxon>Apiosporaceae</taxon>
        <taxon>Apiospora</taxon>
    </lineage>
</organism>
<evidence type="ECO:0000313" key="2">
    <source>
        <dbReference type="EMBL" id="KAK8121414.1"/>
    </source>
</evidence>
<reference evidence="2 3" key="1">
    <citation type="submission" date="2023-01" db="EMBL/GenBank/DDBJ databases">
        <title>Analysis of 21 Apiospora genomes using comparative genomics revels a genus with tremendous synthesis potential of carbohydrate active enzymes and secondary metabolites.</title>
        <authorList>
            <person name="Sorensen T."/>
        </authorList>
    </citation>
    <scope>NUCLEOTIDE SEQUENCE [LARGE SCALE GENOMIC DNA]</scope>
    <source>
        <strain evidence="2 3">CBS 117206</strain>
    </source>
</reference>
<dbReference type="Gene3D" id="1.10.530.10">
    <property type="match status" value="1"/>
</dbReference>
<proteinExistence type="predicted"/>
<name>A0AAW0R2G3_9PEZI</name>
<gene>
    <name evidence="2" type="ORF">PG999_005534</name>
</gene>
<protein>
    <recommendedName>
        <fullName evidence="4">Transglycosylase SLT domain-containing protein</fullName>
    </recommendedName>
</protein>
<dbReference type="InterPro" id="IPR023346">
    <property type="entry name" value="Lysozyme-like_dom_sf"/>
</dbReference>
<sequence>MYAAKIFVFIAAVVSASPISSLMQAETGNVLAAREAPKHYSGTWDKFPAKKTWKSFDALWKLNTKAMKAKGDTDSDLTNIKKALQSVGKKYGIEDRVLLAMMMQESHGDVGAITTYSQPDNFPTGGLFQCWKCPGFYGKHGLTLDQITSMVEGGAKHFKENLSHWGNTMEPKSVYPALRMYNSGNVNEKDLSSAPNATPAYVSDIAQRLGGWTD</sequence>
<feature type="chain" id="PRO_5043665178" description="Transglycosylase SLT domain-containing protein" evidence="1">
    <location>
        <begin position="17"/>
        <end position="214"/>
    </location>
</feature>
<accession>A0AAW0R2G3</accession>
<evidence type="ECO:0008006" key="4">
    <source>
        <dbReference type="Google" id="ProtNLM"/>
    </source>
</evidence>
<dbReference type="Proteomes" id="UP001392437">
    <property type="component" value="Unassembled WGS sequence"/>
</dbReference>
<feature type="signal peptide" evidence="1">
    <location>
        <begin position="1"/>
        <end position="16"/>
    </location>
</feature>
<evidence type="ECO:0000313" key="3">
    <source>
        <dbReference type="Proteomes" id="UP001392437"/>
    </source>
</evidence>
<keyword evidence="3" id="KW-1185">Reference proteome</keyword>
<dbReference type="AlphaFoldDB" id="A0AAW0R2G3"/>
<dbReference type="EMBL" id="JAQQWP010000004">
    <property type="protein sequence ID" value="KAK8121414.1"/>
    <property type="molecule type" value="Genomic_DNA"/>
</dbReference>
<evidence type="ECO:0000256" key="1">
    <source>
        <dbReference type="SAM" id="SignalP"/>
    </source>
</evidence>
<keyword evidence="1" id="KW-0732">Signal</keyword>
<dbReference type="SUPFAM" id="SSF53955">
    <property type="entry name" value="Lysozyme-like"/>
    <property type="match status" value="1"/>
</dbReference>